<dbReference type="EMBL" id="BMKX01000002">
    <property type="protein sequence ID" value="GGJ56188.1"/>
    <property type="molecule type" value="Genomic_DNA"/>
</dbReference>
<dbReference type="GeneID" id="303303746"/>
<evidence type="ECO:0000313" key="1">
    <source>
        <dbReference type="EMBL" id="GGJ56188.1"/>
    </source>
</evidence>
<reference evidence="2" key="1">
    <citation type="journal article" date="2019" name="Int. J. Syst. Evol. Microbiol.">
        <title>The Global Catalogue of Microorganisms (GCM) 10K type strain sequencing project: providing services to taxonomists for standard genome sequencing and annotation.</title>
        <authorList>
            <consortium name="The Broad Institute Genomics Platform"/>
            <consortium name="The Broad Institute Genome Sequencing Center for Infectious Disease"/>
            <person name="Wu L."/>
            <person name="Ma J."/>
        </authorList>
    </citation>
    <scope>NUCLEOTIDE SEQUENCE [LARGE SCALE GENOMIC DNA]</scope>
    <source>
        <strain evidence="2">CGMCC 1.3685</strain>
    </source>
</reference>
<dbReference type="InterPro" id="IPR012337">
    <property type="entry name" value="RNaseH-like_sf"/>
</dbReference>
<accession>A0ABQ2DGY0</accession>
<evidence type="ECO:0008006" key="3">
    <source>
        <dbReference type="Google" id="ProtNLM"/>
    </source>
</evidence>
<organism evidence="1 2">
    <name type="scientific">Glutamicibacter ardleyensis</name>
    <dbReference type="NCBI Taxonomy" id="225894"/>
    <lineage>
        <taxon>Bacteria</taxon>
        <taxon>Bacillati</taxon>
        <taxon>Actinomycetota</taxon>
        <taxon>Actinomycetes</taxon>
        <taxon>Micrococcales</taxon>
        <taxon>Micrococcaceae</taxon>
        <taxon>Glutamicibacter</taxon>
    </lineage>
</organism>
<dbReference type="InterPro" id="IPR036397">
    <property type="entry name" value="RNaseH_sf"/>
</dbReference>
<keyword evidence="2" id="KW-1185">Reference proteome</keyword>
<protein>
    <recommendedName>
        <fullName evidence="3">Holliday junction nuclease RuvC</fullName>
    </recommendedName>
</protein>
<sequence length="182" mass="19865">MVTTECVLGLDLSLTSTGLCMAYSDRPAVLGVITSKGSKDASWKDRDDRLGKITYQILEWVQANREGDLVGVFVEGPSYGSTVGHQHDRSGLWWQVYSAYAWNVPVGVIQPQTRAKYATGAGNASKDTVLAATVKQFLDLDIRNNDIADATQLAAMGARLHGWPIDGEKSKLCLTAMEKIMR</sequence>
<comment type="caution">
    <text evidence="1">The sequence shown here is derived from an EMBL/GenBank/DDBJ whole genome shotgun (WGS) entry which is preliminary data.</text>
</comment>
<dbReference type="RefSeq" id="WP_188684639.1">
    <property type="nucleotide sequence ID" value="NZ_BMKX01000002.1"/>
</dbReference>
<gene>
    <name evidence="1" type="ORF">GCM10007173_13730</name>
</gene>
<dbReference type="Proteomes" id="UP000606115">
    <property type="component" value="Unassembled WGS sequence"/>
</dbReference>
<evidence type="ECO:0000313" key="2">
    <source>
        <dbReference type="Proteomes" id="UP000606115"/>
    </source>
</evidence>
<dbReference type="Gene3D" id="3.30.420.10">
    <property type="entry name" value="Ribonuclease H-like superfamily/Ribonuclease H"/>
    <property type="match status" value="1"/>
</dbReference>
<dbReference type="SUPFAM" id="SSF53098">
    <property type="entry name" value="Ribonuclease H-like"/>
    <property type="match status" value="1"/>
</dbReference>
<proteinExistence type="predicted"/>
<name>A0ABQ2DGY0_9MICC</name>